<evidence type="ECO:0008006" key="3">
    <source>
        <dbReference type="Google" id="ProtNLM"/>
    </source>
</evidence>
<dbReference type="AlphaFoldDB" id="A0A5S5DTK5"/>
<dbReference type="RefSeq" id="WP_148870002.1">
    <property type="nucleotide sequence ID" value="NZ_VNIA01000002.1"/>
</dbReference>
<protein>
    <recommendedName>
        <fullName evidence="3">DUF2971 family protein</fullName>
    </recommendedName>
</protein>
<organism evidence="1 2">
    <name type="scientific">Tenacibaculum adriaticum</name>
    <dbReference type="NCBI Taxonomy" id="413713"/>
    <lineage>
        <taxon>Bacteria</taxon>
        <taxon>Pseudomonadati</taxon>
        <taxon>Bacteroidota</taxon>
        <taxon>Flavobacteriia</taxon>
        <taxon>Flavobacteriales</taxon>
        <taxon>Flavobacteriaceae</taxon>
        <taxon>Tenacibaculum</taxon>
    </lineage>
</organism>
<dbReference type="OrthoDB" id="8548541at2"/>
<gene>
    <name evidence="1" type="ORF">C7447_102543</name>
</gene>
<comment type="caution">
    <text evidence="1">The sequence shown here is derived from an EMBL/GenBank/DDBJ whole genome shotgun (WGS) entry which is preliminary data.</text>
</comment>
<sequence length="251" mass="29253">MIVKNDNLDIPHGNTVIWRYVGLDKFLDLLMSQELFFSNAAKMSDKYEGLIPKRNQDYLLKSIKNGGLSREEAELERQARLREIHSLKELTLLNCWTINQNESYALWKIYLGGAKSGVAIRTTVSKLTRAIKKGNDPFKEDIFLSKVKYTDFIKDEPENRFNVITTKNKFYDYEKELRLFIFHHPLSEGGIPTPYDISVGRRLKVDLNELIDEIYLSPFVGKWFDKSFIEILNKIHPSLSEKIKNSEILDE</sequence>
<evidence type="ECO:0000313" key="1">
    <source>
        <dbReference type="EMBL" id="TYP99221.1"/>
    </source>
</evidence>
<reference evidence="1 2" key="1">
    <citation type="submission" date="2019-07" db="EMBL/GenBank/DDBJ databases">
        <title>Genomic Encyclopedia of Type Strains, Phase IV (KMG-IV): sequencing the most valuable type-strain genomes for metagenomic binning, comparative biology and taxonomic classification.</title>
        <authorList>
            <person name="Goeker M."/>
        </authorList>
    </citation>
    <scope>NUCLEOTIDE SEQUENCE [LARGE SCALE GENOMIC DNA]</scope>
    <source>
        <strain evidence="1 2">DSM 18961</strain>
    </source>
</reference>
<proteinExistence type="predicted"/>
<name>A0A5S5DTK5_9FLAO</name>
<dbReference type="Proteomes" id="UP000323136">
    <property type="component" value="Unassembled WGS sequence"/>
</dbReference>
<dbReference type="EMBL" id="VNIA01000002">
    <property type="protein sequence ID" value="TYP99221.1"/>
    <property type="molecule type" value="Genomic_DNA"/>
</dbReference>
<keyword evidence="2" id="KW-1185">Reference proteome</keyword>
<evidence type="ECO:0000313" key="2">
    <source>
        <dbReference type="Proteomes" id="UP000323136"/>
    </source>
</evidence>
<accession>A0A5S5DTK5</accession>